<reference evidence="1" key="1">
    <citation type="journal article" date="2022" name="Nat. Microbiol.">
        <title>Unique mobile elements and scalable gene flow at the prokaryote-eukaryote boundary revealed by circularized Asgard archaea genomes.</title>
        <authorList>
            <person name="Wu F."/>
            <person name="Speth D.R."/>
            <person name="Philosof A."/>
            <person name="Cremiere A."/>
            <person name="Narayanan A."/>
            <person name="Barco R.A."/>
            <person name="Connon S.A."/>
            <person name="Amend J.P."/>
            <person name="Antoshechkin I.A."/>
            <person name="Orphan V.J."/>
        </authorList>
    </citation>
    <scope>NUCLEOTIDE SEQUENCE</scope>
    <source>
        <strain evidence="1">PM71</strain>
    </source>
</reference>
<dbReference type="InterPro" id="IPR038133">
    <property type="entry name" value="Ribo_III_sf_archaeal"/>
</dbReference>
<gene>
    <name evidence="1" type="ORF">K9W45_07940</name>
</gene>
<dbReference type="GO" id="GO:0004525">
    <property type="term" value="F:ribonuclease III activity"/>
    <property type="evidence" value="ECO:0007669"/>
    <property type="project" value="InterPro"/>
</dbReference>
<sequence length="135" mass="15381">MDNSFLDKQNLNEILNNKHLAKFGDSVVNFVYSYALFKAYNILTGIKVSDYCLSEACKTSPLRNYVGTRKKKGELGDAVEAFIGYIVIQNESKLLEIVSNLVHFLKMSKMALKQPEDEICVKVFSFLLNKLFNEL</sequence>
<dbReference type="InterPro" id="IPR021568">
    <property type="entry name" value="Ribonuclease_III_archaeal"/>
</dbReference>
<evidence type="ECO:0000313" key="1">
    <source>
        <dbReference type="EMBL" id="UJG39787.1"/>
    </source>
</evidence>
<proteinExistence type="predicted"/>
<dbReference type="GO" id="GO:0006396">
    <property type="term" value="P:RNA processing"/>
    <property type="evidence" value="ECO:0007669"/>
    <property type="project" value="InterPro"/>
</dbReference>
<dbReference type="EMBL" id="CP084166">
    <property type="protein sequence ID" value="UJG39787.1"/>
    <property type="molecule type" value="Genomic_DNA"/>
</dbReference>
<evidence type="ECO:0008006" key="2">
    <source>
        <dbReference type="Google" id="ProtNLM"/>
    </source>
</evidence>
<dbReference type="Proteomes" id="UP001201020">
    <property type="component" value="Chromosome"/>
</dbReference>
<organism evidence="1">
    <name type="scientific">Candidatus Heimdallarchaeum aukensis</name>
    <dbReference type="NCBI Taxonomy" id="2876573"/>
    <lineage>
        <taxon>Archaea</taxon>
        <taxon>Promethearchaeati</taxon>
        <taxon>Candidatus Heimdallarchaeota</taxon>
        <taxon>Candidatus Heimdallarchaeia (ex Rinke et al. 2021) (nom. nud.)</taxon>
        <taxon>Candidatus Heimdallarchaeales</taxon>
        <taxon>Candidatus Heimdallarchaeaceae</taxon>
        <taxon>Candidatus Heimdallarchaeum</taxon>
    </lineage>
</organism>
<dbReference type="Gene3D" id="1.10.1520.20">
    <property type="entry name" value="Ribonuclease III"/>
    <property type="match status" value="1"/>
</dbReference>
<dbReference type="AlphaFoldDB" id="A0A9Y1BJ06"/>
<dbReference type="InterPro" id="IPR036389">
    <property type="entry name" value="RNase_III_sf"/>
</dbReference>
<dbReference type="Pfam" id="PF11469">
    <property type="entry name" value="Ribonucleas_3_2"/>
    <property type="match status" value="1"/>
</dbReference>
<accession>A0A9Y1BJ06</accession>
<protein>
    <recommendedName>
        <fullName evidence="2">RNase III domain-containing protein</fullName>
    </recommendedName>
</protein>
<dbReference type="SUPFAM" id="SSF69065">
    <property type="entry name" value="RNase III domain-like"/>
    <property type="match status" value="1"/>
</dbReference>
<name>A0A9Y1BJ06_9ARCH</name>